<proteinExistence type="predicted"/>
<keyword evidence="2" id="KW-1185">Reference proteome</keyword>
<accession>A0AAD8W4K9</accession>
<sequence length="179" mass="20036">MGTSAAAPSRAYGCRRSFPSRRRSFPSRCRCSFPSRRRRSFPSRRRRSFPSRRRRCFPSRRRCSFPHRPPLLLPVPARIVEGARRGRGLEGISTLRSPKKASLCRKSVALSWLIKRWLETVTTVGVSITSTRLSVQDSSEKRIDAVAVTVDVADHLAHGGMVAALGESQLLEHLLELGG</sequence>
<comment type="caution">
    <text evidence="1">The sequence shown here is derived from an EMBL/GenBank/DDBJ whole genome shotgun (WGS) entry which is preliminary data.</text>
</comment>
<evidence type="ECO:0000313" key="1">
    <source>
        <dbReference type="EMBL" id="KAK1641750.1"/>
    </source>
</evidence>
<evidence type="ECO:0000313" key="2">
    <source>
        <dbReference type="Proteomes" id="UP001231189"/>
    </source>
</evidence>
<protein>
    <submittedName>
        <fullName evidence="1">Uncharacterized protein</fullName>
    </submittedName>
</protein>
<name>A0AAD8W4K9_LOLMU</name>
<organism evidence="1 2">
    <name type="scientific">Lolium multiflorum</name>
    <name type="common">Italian ryegrass</name>
    <name type="synonym">Lolium perenne subsp. multiflorum</name>
    <dbReference type="NCBI Taxonomy" id="4521"/>
    <lineage>
        <taxon>Eukaryota</taxon>
        <taxon>Viridiplantae</taxon>
        <taxon>Streptophyta</taxon>
        <taxon>Embryophyta</taxon>
        <taxon>Tracheophyta</taxon>
        <taxon>Spermatophyta</taxon>
        <taxon>Magnoliopsida</taxon>
        <taxon>Liliopsida</taxon>
        <taxon>Poales</taxon>
        <taxon>Poaceae</taxon>
        <taxon>BOP clade</taxon>
        <taxon>Pooideae</taxon>
        <taxon>Poodae</taxon>
        <taxon>Poeae</taxon>
        <taxon>Poeae Chloroplast Group 2 (Poeae type)</taxon>
        <taxon>Loliodinae</taxon>
        <taxon>Loliinae</taxon>
        <taxon>Lolium</taxon>
    </lineage>
</organism>
<dbReference type="Proteomes" id="UP001231189">
    <property type="component" value="Unassembled WGS sequence"/>
</dbReference>
<dbReference type="AlphaFoldDB" id="A0AAD8W4K9"/>
<dbReference type="EMBL" id="JAUUTY010000004">
    <property type="protein sequence ID" value="KAK1641750.1"/>
    <property type="molecule type" value="Genomic_DNA"/>
</dbReference>
<reference evidence="1" key="1">
    <citation type="submission" date="2023-07" db="EMBL/GenBank/DDBJ databases">
        <title>A chromosome-level genome assembly of Lolium multiflorum.</title>
        <authorList>
            <person name="Chen Y."/>
            <person name="Copetti D."/>
            <person name="Kolliker R."/>
            <person name="Studer B."/>
        </authorList>
    </citation>
    <scope>NUCLEOTIDE SEQUENCE</scope>
    <source>
        <strain evidence="1">02402/16</strain>
        <tissue evidence="1">Leaf</tissue>
    </source>
</reference>
<gene>
    <name evidence="1" type="ORF">QYE76_059555</name>
</gene>